<evidence type="ECO:0000256" key="2">
    <source>
        <dbReference type="ARBA" id="ARBA00004740"/>
    </source>
</evidence>
<keyword evidence="7" id="KW-0735">Signal-anchor</keyword>
<dbReference type="EMBL" id="JAHLQT010026502">
    <property type="protein sequence ID" value="KAG7163159.1"/>
    <property type="molecule type" value="Genomic_DNA"/>
</dbReference>
<gene>
    <name evidence="16" type="primary">Mogs-L</name>
    <name evidence="16" type="ORF">Hamer_G002235</name>
</gene>
<evidence type="ECO:0000256" key="8">
    <source>
        <dbReference type="ARBA" id="ARBA00022989"/>
    </source>
</evidence>
<feature type="transmembrane region" description="Helical" evidence="13">
    <location>
        <begin position="142"/>
        <end position="165"/>
    </location>
</feature>
<reference evidence="16" key="1">
    <citation type="journal article" date="2021" name="Sci. Adv.">
        <title>The American lobster genome reveals insights on longevity, neural, and immune adaptations.</title>
        <authorList>
            <person name="Polinski J.M."/>
            <person name="Zimin A.V."/>
            <person name="Clark K.F."/>
            <person name="Kohn A.B."/>
            <person name="Sadowski N."/>
            <person name="Timp W."/>
            <person name="Ptitsyn A."/>
            <person name="Khanna P."/>
            <person name="Romanova D.Y."/>
            <person name="Williams P."/>
            <person name="Greenwood S.J."/>
            <person name="Moroz L.L."/>
            <person name="Walt D.R."/>
            <person name="Bodnar A.G."/>
        </authorList>
    </citation>
    <scope>NUCLEOTIDE SEQUENCE</scope>
    <source>
        <strain evidence="16">GMGI-L3</strain>
    </source>
</reference>
<evidence type="ECO:0000256" key="12">
    <source>
        <dbReference type="ARBA" id="ARBA00038888"/>
    </source>
</evidence>
<dbReference type="GO" id="GO:0009311">
    <property type="term" value="P:oligosaccharide metabolic process"/>
    <property type="evidence" value="ECO:0007669"/>
    <property type="project" value="UniProtKB-UniRule"/>
</dbReference>
<comment type="similarity">
    <text evidence="3 13">Belongs to the glycosyl hydrolase 63 family.</text>
</comment>
<evidence type="ECO:0000256" key="3">
    <source>
        <dbReference type="ARBA" id="ARBA00010833"/>
    </source>
</evidence>
<dbReference type="InterPro" id="IPR031631">
    <property type="entry name" value="Glyco_hydro_63N"/>
</dbReference>
<dbReference type="PANTHER" id="PTHR10412:SF11">
    <property type="entry name" value="MANNOSYL-OLIGOSACCHARIDE GLUCOSIDASE"/>
    <property type="match status" value="1"/>
</dbReference>
<evidence type="ECO:0000259" key="14">
    <source>
        <dbReference type="Pfam" id="PF03200"/>
    </source>
</evidence>
<keyword evidence="6 13" id="KW-0256">Endoplasmic reticulum</keyword>
<evidence type="ECO:0000256" key="9">
    <source>
        <dbReference type="ARBA" id="ARBA00023136"/>
    </source>
</evidence>
<comment type="subcellular location">
    <subcellularLocation>
        <location evidence="1 13">Endoplasmic reticulum membrane</location>
        <topology evidence="1 13">Single-pass type II membrane protein</topology>
    </subcellularLocation>
</comment>
<name>A0A8J5MU75_HOMAM</name>
<dbReference type="SUPFAM" id="SSF48208">
    <property type="entry name" value="Six-hairpin glycosidases"/>
    <property type="match status" value="1"/>
</dbReference>
<dbReference type="InterPro" id="IPR008928">
    <property type="entry name" value="6-hairpin_glycosidase_sf"/>
</dbReference>
<evidence type="ECO:0000256" key="7">
    <source>
        <dbReference type="ARBA" id="ARBA00022968"/>
    </source>
</evidence>
<evidence type="ECO:0000313" key="17">
    <source>
        <dbReference type="Proteomes" id="UP000747542"/>
    </source>
</evidence>
<evidence type="ECO:0000256" key="5">
    <source>
        <dbReference type="ARBA" id="ARBA00022801"/>
    </source>
</evidence>
<accession>A0A8J5MU75</accession>
<keyword evidence="8 13" id="KW-1133">Transmembrane helix</keyword>
<evidence type="ECO:0000256" key="11">
    <source>
        <dbReference type="ARBA" id="ARBA00023295"/>
    </source>
</evidence>
<keyword evidence="17" id="KW-1185">Reference proteome</keyword>
<dbReference type="GO" id="GO:0005789">
    <property type="term" value="C:endoplasmic reticulum membrane"/>
    <property type="evidence" value="ECO:0007669"/>
    <property type="project" value="UniProtKB-SubCell"/>
</dbReference>
<evidence type="ECO:0000256" key="13">
    <source>
        <dbReference type="RuleBase" id="RU368089"/>
    </source>
</evidence>
<dbReference type="AlphaFoldDB" id="A0A8J5MU75"/>
<dbReference type="EC" id="3.2.1.106" evidence="12 13"/>
<dbReference type="InterPro" id="IPR031335">
    <property type="entry name" value="Glyco_hydro_63_C"/>
</dbReference>
<evidence type="ECO:0000256" key="10">
    <source>
        <dbReference type="ARBA" id="ARBA00023180"/>
    </source>
</evidence>
<feature type="domain" description="Glycosyl hydrolase family 63 C-terminal" evidence="14">
    <location>
        <begin position="434"/>
        <end position="911"/>
    </location>
</feature>
<dbReference type="InterPro" id="IPR012341">
    <property type="entry name" value="6hp_glycosidase-like_sf"/>
</dbReference>
<evidence type="ECO:0000256" key="6">
    <source>
        <dbReference type="ARBA" id="ARBA00022824"/>
    </source>
</evidence>
<evidence type="ECO:0000259" key="15">
    <source>
        <dbReference type="Pfam" id="PF16923"/>
    </source>
</evidence>
<dbReference type="GO" id="GO:0006487">
    <property type="term" value="P:protein N-linked glycosylation"/>
    <property type="evidence" value="ECO:0007669"/>
    <property type="project" value="UniProtKB-UniRule"/>
</dbReference>
<dbReference type="Pfam" id="PF16923">
    <property type="entry name" value="Glyco_hydro_63N"/>
    <property type="match status" value="1"/>
</dbReference>
<evidence type="ECO:0000256" key="4">
    <source>
        <dbReference type="ARBA" id="ARBA00022692"/>
    </source>
</evidence>
<dbReference type="GO" id="GO:0004573">
    <property type="term" value="F:Glc3Man9GlcNAc2 oligosaccharide glucosidase activity"/>
    <property type="evidence" value="ECO:0007669"/>
    <property type="project" value="UniProtKB-UniRule"/>
</dbReference>
<keyword evidence="9 13" id="KW-0472">Membrane</keyword>
<keyword evidence="5 13" id="KW-0378">Hydrolase</keyword>
<dbReference type="Pfam" id="PF03200">
    <property type="entry name" value="Glyco_hydro_63"/>
    <property type="match status" value="1"/>
</dbReference>
<dbReference type="Proteomes" id="UP000747542">
    <property type="component" value="Unassembled WGS sequence"/>
</dbReference>
<dbReference type="Gene3D" id="1.50.10.10">
    <property type="match status" value="1"/>
</dbReference>
<dbReference type="InterPro" id="IPR004888">
    <property type="entry name" value="Glycoside_hydrolase_63"/>
</dbReference>
<dbReference type="FunFam" id="1.50.10.10:FF:000009">
    <property type="entry name" value="mannosyl-oligosaccharide glucosidase"/>
    <property type="match status" value="1"/>
</dbReference>
<evidence type="ECO:0000313" key="16">
    <source>
        <dbReference type="EMBL" id="KAG7163159.1"/>
    </source>
</evidence>
<keyword evidence="4 13" id="KW-0812">Transmembrane</keyword>
<comment type="catalytic activity">
    <reaction evidence="13">
        <text>N(4)-(alpha-D-Glc-(1-&gt;2)-alpha-D-Glc-(1-&gt;3)-alpha-D-Glc-(1-&gt;3)-alpha-D-Man-(1-&gt;2)-alpha-D-Man-(1-&gt;2)-alpha-D-Man-(1-&gt;3)-[alpha-D-Man-(1-&gt;2)-alpha-D-Man-(1-&gt;3)-[alpha-D-Man-(1-&gt;2)-alpha-D-Man-(1-&gt;6)]-alpha-D-Man-(1-&gt;6)]-beta-D-Man-(1-&gt;4)-beta-D-GlcNAc-(1-&gt;4)-beta-D-GlcNAc)-L-asparaginyl-[protein] + H2O = N(4)-(alpha-D-Glc-(1-&gt;3)-alpha-D-Glc-(1-&gt;3)-alpha-D-Man-(1-&gt;2)-alpha-D-Man-(1-&gt;2)-alpha-D-Man-(1-&gt;3)-[alpha-D-Man-(1-&gt;2)-alpha-D-Man-(1-&gt;3)-[alpha-D-Man-(1-&gt;2)-alpha-D-Man-(1-&gt;6)]-alpha-D-Man-(1-&gt;6)]-beta-D-Man-(1-&gt;4)-beta-D-GlcNAc-(1-&gt;4)-beta-D-GlcNAc)-L-asparaginyl-[protein] + beta-D-glucose</text>
        <dbReference type="Rhea" id="RHEA:55988"/>
        <dbReference type="Rhea" id="RHEA-COMP:12806"/>
        <dbReference type="Rhea" id="RHEA-COMP:14355"/>
        <dbReference type="ChEBI" id="CHEBI:15377"/>
        <dbReference type="ChEBI" id="CHEBI:15903"/>
        <dbReference type="ChEBI" id="CHEBI:59082"/>
        <dbReference type="ChEBI" id="CHEBI:132537"/>
        <dbReference type="EC" id="3.2.1.106"/>
    </reaction>
</comment>
<dbReference type="PANTHER" id="PTHR10412">
    <property type="entry name" value="MANNOSYL-OLIGOSACCHARIDE GLUCOSIDASE"/>
    <property type="match status" value="1"/>
</dbReference>
<keyword evidence="10" id="KW-0325">Glycoprotein</keyword>
<dbReference type="InterPro" id="IPR038518">
    <property type="entry name" value="Glyco_hydro_63N_sf"/>
</dbReference>
<dbReference type="Gene3D" id="2.70.98.110">
    <property type="entry name" value="Glycosyl hydrolase family 63, N-terminal domain"/>
    <property type="match status" value="1"/>
</dbReference>
<protein>
    <recommendedName>
        <fullName evidence="12 13">Mannosyl-oligosaccharide glucosidase</fullName>
        <ecNumber evidence="12 13">3.2.1.106</ecNumber>
    </recommendedName>
</protein>
<evidence type="ECO:0000256" key="1">
    <source>
        <dbReference type="ARBA" id="ARBA00004648"/>
    </source>
</evidence>
<comment type="caution">
    <text evidence="16">The sequence shown here is derived from an EMBL/GenBank/DDBJ whole genome shotgun (WGS) entry which is preliminary data.</text>
</comment>
<proteinExistence type="inferred from homology"/>
<sequence>MEKKDAKVEALSTSTSVQAKDLSLCDHHGDALPAVVPASGGRRSEARRTSWTLKTTTADPAVPSDHDQRVEGECSLCRISDLLYCHTTMARQRRTKISAGQPSSSEHNHHDLALLDDARALCRSERMSRGDRRQRQRSGSHSWCPALLYMICAGVVILAVAYFLYVGYMETRINTPLSAPKVVTKSGVAVPERYWGTYRPGVYFGTRNRHPTSVVTGLMWFVPGHFQNNMLALRHWCDQGDDLSKYGWQVHDGRNIGIQTITDKHIVLQTKFVKRAGGQHGGDWSARISSKKHEGGQASLLYYVALDPDDGDSMLQPMVGTSQSLGSLRGISDSVGGFRLSVLNASGTVLHQHLLSTKHMGLHMLKETVYKGLRVFQGKNEKEKYIGLAGEMFSHEDTDRQPNFVVYQVTGLVPFDIEVVYESDSVIRRPGMLMGESLTEELNRYEEKFYADFESKFSLEAKGFSAEEIDFARAALSNMIGGIGYFYGASKVLGEYNSDPVPYWKAPLYSAVPSRSFFPRGFLWDEGFHNLLISKWDREISQDILAHWFDLMNWDGWIPREQILGIEARARVPDEFVVQRGKNANPPTLLLTLHSMMAGFKQELSDDDYEYLSHLWPRLRAWYNWFNMTQVGDIPGTYRWRGRDPRAVRELNPKTLTSGLDDYPRASHPTADERHLDLRCWMTLASGLMADIARLIEKDPSRFNDAYKYLSDNNVLDALHWSYAANGYMDYGLHTYDLELKRLTPNSEMRRVVHSDAKLMFVDSFGYVSFFPFFLQIIDPYSAKLGKVLDDLRRPDLLWTPYGLRSLAKNSPLYNKRNTEHDPPYWRGAIWINMNYLAVRALHFYSSTDGPHRELAKEIYTDLRQNVIKIVLREYKRTGYLWEHYNDKTGRGEGCRPFTGWTALVVLMMGETF</sequence>
<organism evidence="16 17">
    <name type="scientific">Homarus americanus</name>
    <name type="common">American lobster</name>
    <dbReference type="NCBI Taxonomy" id="6706"/>
    <lineage>
        <taxon>Eukaryota</taxon>
        <taxon>Metazoa</taxon>
        <taxon>Ecdysozoa</taxon>
        <taxon>Arthropoda</taxon>
        <taxon>Crustacea</taxon>
        <taxon>Multicrustacea</taxon>
        <taxon>Malacostraca</taxon>
        <taxon>Eumalacostraca</taxon>
        <taxon>Eucarida</taxon>
        <taxon>Decapoda</taxon>
        <taxon>Pleocyemata</taxon>
        <taxon>Astacidea</taxon>
        <taxon>Nephropoidea</taxon>
        <taxon>Nephropidae</taxon>
        <taxon>Homarus</taxon>
    </lineage>
</organism>
<comment type="function">
    <text evidence="13">Cleaves the distal alpha 1,2-linked glucose residue from the Glc(3)Man(9)GlcNAc(2) oligosaccharide precursor.</text>
</comment>
<keyword evidence="11 13" id="KW-0326">Glycosidase</keyword>
<comment type="pathway">
    <text evidence="2">Glycan metabolism; N-glycan degradation.</text>
</comment>
<feature type="domain" description="Glycosyl hydrolase family 63 N-terminal" evidence="15">
    <location>
        <begin position="194"/>
        <end position="380"/>
    </location>
</feature>